<evidence type="ECO:0000313" key="7">
    <source>
        <dbReference type="EMBL" id="EDS29376.1"/>
    </source>
</evidence>
<gene>
    <name evidence="8" type="primary">6039301</name>
    <name evidence="7" type="ORF">CpipJ_CPIJ007611</name>
</gene>
<keyword evidence="3" id="KW-0964">Secreted</keyword>
<evidence type="ECO:0000313" key="6">
    <source>
        <dbReference type="EMBL" id="ACR43433.1"/>
    </source>
</evidence>
<dbReference type="Proteomes" id="UP000002320">
    <property type="component" value="Unassembled WGS sequence"/>
</dbReference>
<dbReference type="SMR" id="B0WJP9"/>
<organism>
    <name type="scientific">Culex quinquefasciatus</name>
    <name type="common">Southern house mosquito</name>
    <name type="synonym">Culex pungens</name>
    <dbReference type="NCBI Taxonomy" id="7176"/>
    <lineage>
        <taxon>Eukaryota</taxon>
        <taxon>Metazoa</taxon>
        <taxon>Ecdysozoa</taxon>
        <taxon>Arthropoda</taxon>
        <taxon>Hexapoda</taxon>
        <taxon>Insecta</taxon>
        <taxon>Pterygota</taxon>
        <taxon>Neoptera</taxon>
        <taxon>Endopterygota</taxon>
        <taxon>Diptera</taxon>
        <taxon>Nematocera</taxon>
        <taxon>Culicoidea</taxon>
        <taxon>Culicidae</taxon>
        <taxon>Culicinae</taxon>
        <taxon>Culicini</taxon>
        <taxon>Culex</taxon>
        <taxon>Culex</taxon>
    </lineage>
</organism>
<evidence type="ECO:0000313" key="8">
    <source>
        <dbReference type="EnsemblMetazoa" id="CPIJ007611-PA"/>
    </source>
</evidence>
<dbReference type="VEuPathDB" id="VectorBase:CPIJ007611"/>
<dbReference type="OMA" id="CERAFWY"/>
<dbReference type="SMART" id="SM00708">
    <property type="entry name" value="PhBP"/>
    <property type="match status" value="1"/>
</dbReference>
<feature type="signal peptide" evidence="5">
    <location>
        <begin position="1"/>
        <end position="18"/>
    </location>
</feature>
<sequence>MIILSMGLLILDLMFTLAGDLPPPRRDADYPPAYALEFMQQPHRECVAETGVSEAAIKRFSDVEIFDDDEKLKCYMGCLFVKAGVSDGNGDLHLGKVLELIPKEFEDIALKMGSRCLKPKGKTPCERAFWFNKCWKLADPVLFPNCL</sequence>
<reference evidence="6" key="3">
    <citation type="submission" date="2009-04" db="EMBL/GenBank/DDBJ databases">
        <authorList>
            <person name="Leal W."/>
            <person name="Pelletier J."/>
        </authorList>
    </citation>
    <scope>NUCLEOTIDE SEQUENCE</scope>
</reference>
<protein>
    <submittedName>
        <fullName evidence="6">Odorant-binding protein 3</fullName>
    </submittedName>
    <submittedName>
        <fullName evidence="7">Odorant-binding protein 56a</fullName>
    </submittedName>
</protein>
<dbReference type="VEuPathDB" id="VectorBase:CQUJHB017945"/>
<dbReference type="FunFam" id="1.10.238.20:FF:000001">
    <property type="entry name" value="General odorant-binding protein lush"/>
    <property type="match status" value="1"/>
</dbReference>
<dbReference type="Gene3D" id="1.10.238.20">
    <property type="entry name" value="Pheromone/general odorant binding protein domain"/>
    <property type="match status" value="1"/>
</dbReference>
<dbReference type="OrthoDB" id="7881430at2759"/>
<keyword evidence="9" id="KW-1185">Reference proteome</keyword>
<dbReference type="HOGENOM" id="CLU_107288_1_0_1"/>
<evidence type="ECO:0000256" key="2">
    <source>
        <dbReference type="ARBA" id="ARBA00008098"/>
    </source>
</evidence>
<keyword evidence="4 5" id="KW-0732">Signal</keyword>
<dbReference type="EMBL" id="DS231962">
    <property type="protein sequence ID" value="EDS29376.1"/>
    <property type="molecule type" value="Genomic_DNA"/>
</dbReference>
<evidence type="ECO:0000256" key="1">
    <source>
        <dbReference type="ARBA" id="ARBA00004613"/>
    </source>
</evidence>
<name>B0WJP9_CULQU</name>
<evidence type="ECO:0000256" key="4">
    <source>
        <dbReference type="ARBA" id="ARBA00022729"/>
    </source>
</evidence>
<accession>B0WJP9</accession>
<evidence type="ECO:0000313" key="9">
    <source>
        <dbReference type="Proteomes" id="UP000002320"/>
    </source>
</evidence>
<evidence type="ECO:0000256" key="5">
    <source>
        <dbReference type="SAM" id="SignalP"/>
    </source>
</evidence>
<dbReference type="PRINTS" id="PR00485">
    <property type="entry name" value="MEALWORMBTLB"/>
</dbReference>
<dbReference type="InParanoid" id="B0WJP9"/>
<dbReference type="AlphaFoldDB" id="B0WJP9"/>
<dbReference type="Pfam" id="PF01395">
    <property type="entry name" value="PBP_GOBP"/>
    <property type="match status" value="1"/>
</dbReference>
<evidence type="ECO:0000256" key="3">
    <source>
        <dbReference type="ARBA" id="ARBA00022525"/>
    </source>
</evidence>
<dbReference type="KEGG" id="cqu:CpipJ_CPIJ007611"/>
<feature type="chain" id="PRO_5011408113" evidence="5">
    <location>
        <begin position="19"/>
        <end position="147"/>
    </location>
</feature>
<dbReference type="InterPro" id="IPR036728">
    <property type="entry name" value="PBP_GOBP_sf"/>
</dbReference>
<dbReference type="InterPro" id="IPR006170">
    <property type="entry name" value="PBP/GOBP"/>
</dbReference>
<dbReference type="PANTHER" id="PTHR11857">
    <property type="entry name" value="ODORANT BINDING PROTEIN-RELATED"/>
    <property type="match status" value="1"/>
</dbReference>
<dbReference type="EnsemblMetazoa" id="CPIJ007611-RA">
    <property type="protein sequence ID" value="CPIJ007611-PA"/>
    <property type="gene ID" value="CPIJ007611"/>
</dbReference>
<dbReference type="SUPFAM" id="SSF47565">
    <property type="entry name" value="Insect pheromone/odorant-binding proteins"/>
    <property type="match status" value="1"/>
</dbReference>
<dbReference type="eggNOG" id="ENOG502S7DV">
    <property type="taxonomic scope" value="Eukaryota"/>
</dbReference>
<reference evidence="7" key="1">
    <citation type="submission" date="2007-03" db="EMBL/GenBank/DDBJ databases">
        <title>Annotation of Culex pipiens quinquefasciatus.</title>
        <authorList>
            <consortium name="The Broad Institute Genome Sequencing Platform"/>
            <person name="Atkinson P.W."/>
            <person name="Hemingway J."/>
            <person name="Christensen B.M."/>
            <person name="Higgs S."/>
            <person name="Kodira C."/>
            <person name="Hannick L."/>
            <person name="Megy K."/>
            <person name="O'Leary S."/>
            <person name="Pearson M."/>
            <person name="Haas B.J."/>
            <person name="Mauceli E."/>
            <person name="Wortman J.R."/>
            <person name="Lee N.H."/>
            <person name="Guigo R."/>
            <person name="Stanke M."/>
            <person name="Alvarado L."/>
            <person name="Amedeo P."/>
            <person name="Antoine C.H."/>
            <person name="Arensburger P."/>
            <person name="Bidwell S.L."/>
            <person name="Crawford M."/>
            <person name="Camaro F."/>
            <person name="Devon K."/>
            <person name="Engels R."/>
            <person name="Hammond M."/>
            <person name="Howarth C."/>
            <person name="Koehrsen M."/>
            <person name="Lawson D."/>
            <person name="Montgomery P."/>
            <person name="Nene V."/>
            <person name="Nusbaum C."/>
            <person name="Puiu D."/>
            <person name="Romero-Severson J."/>
            <person name="Severson D.W."/>
            <person name="Shumway M."/>
            <person name="Sisk P."/>
            <person name="Stolte C."/>
            <person name="Zeng Q."/>
            <person name="Eisenstadt E."/>
            <person name="Fraser-Liggett C."/>
            <person name="Strausberg R."/>
            <person name="Galagan J."/>
            <person name="Birren B."/>
            <person name="Collins F.H."/>
        </authorList>
    </citation>
    <scope>NUCLEOTIDE SEQUENCE [LARGE SCALE GENOMIC DNA]</scope>
    <source>
        <strain evidence="7">JHB</strain>
    </source>
</reference>
<reference evidence="8" key="4">
    <citation type="submission" date="2021-02" db="UniProtKB">
        <authorList>
            <consortium name="EnsemblMetazoa"/>
        </authorList>
    </citation>
    <scope>IDENTIFICATION</scope>
    <source>
        <strain evidence="8">JHB</strain>
    </source>
</reference>
<dbReference type="CDD" id="cd23992">
    <property type="entry name" value="PBP_GOBP"/>
    <property type="match status" value="1"/>
</dbReference>
<comment type="similarity">
    <text evidence="2">Belongs to the PBP/GOBP family.</text>
</comment>
<reference evidence="6" key="2">
    <citation type="journal article" date="2009" name="PLoS ONE">
        <title>Genome analysis and expression patterns of odorant-binding proteins from the Southern House mosquito Culex pipiens quinquefasciatus.</title>
        <authorList>
            <person name="Pelletier J."/>
            <person name="Leal W.S."/>
        </authorList>
    </citation>
    <scope>NUCLEOTIDE SEQUENCE</scope>
</reference>
<comment type="subcellular location">
    <subcellularLocation>
        <location evidence="1">Secreted</location>
    </subcellularLocation>
</comment>
<dbReference type="GO" id="GO:0005549">
    <property type="term" value="F:odorant binding"/>
    <property type="evidence" value="ECO:0007669"/>
    <property type="project" value="InterPro"/>
</dbReference>
<dbReference type="EMBL" id="FJ947085">
    <property type="protein sequence ID" value="ACR43433.1"/>
    <property type="molecule type" value="mRNA"/>
</dbReference>
<dbReference type="GO" id="GO:0007608">
    <property type="term" value="P:sensory perception of smell"/>
    <property type="evidence" value="ECO:0007669"/>
    <property type="project" value="TreeGrafter"/>
</dbReference>
<dbReference type="PANTHER" id="PTHR11857:SF45">
    <property type="entry name" value="GENERAL ODORANT-BINDING PROTEIN 83A-RELATED"/>
    <property type="match status" value="1"/>
</dbReference>
<proteinExistence type="evidence at transcript level"/>
<dbReference type="GO" id="GO:0005615">
    <property type="term" value="C:extracellular space"/>
    <property type="evidence" value="ECO:0007669"/>
    <property type="project" value="TreeGrafter"/>
</dbReference>